<organism evidence="1 2">
    <name type="scientific">Saguinus oedipus</name>
    <name type="common">Cotton-top tamarin</name>
    <name type="synonym">Oedipomidas oedipus</name>
    <dbReference type="NCBI Taxonomy" id="9490"/>
    <lineage>
        <taxon>Eukaryota</taxon>
        <taxon>Metazoa</taxon>
        <taxon>Chordata</taxon>
        <taxon>Craniata</taxon>
        <taxon>Vertebrata</taxon>
        <taxon>Euteleostomi</taxon>
        <taxon>Mammalia</taxon>
        <taxon>Eutheria</taxon>
        <taxon>Euarchontoglires</taxon>
        <taxon>Primates</taxon>
        <taxon>Haplorrhini</taxon>
        <taxon>Platyrrhini</taxon>
        <taxon>Cebidae</taxon>
        <taxon>Callitrichinae</taxon>
        <taxon>Saguinus</taxon>
    </lineage>
</organism>
<evidence type="ECO:0000313" key="1">
    <source>
        <dbReference type="EMBL" id="KAK2111487.1"/>
    </source>
</evidence>
<name>A0ABQ9VTJ8_SAGOE</name>
<evidence type="ECO:0000313" key="2">
    <source>
        <dbReference type="Proteomes" id="UP001266305"/>
    </source>
</evidence>
<feature type="non-terminal residue" evidence="1">
    <location>
        <position position="70"/>
    </location>
</feature>
<dbReference type="EMBL" id="JASSZA010000005">
    <property type="protein sequence ID" value="KAK2111487.1"/>
    <property type="molecule type" value="Genomic_DNA"/>
</dbReference>
<keyword evidence="2" id="KW-1185">Reference proteome</keyword>
<reference evidence="1 2" key="1">
    <citation type="submission" date="2023-05" db="EMBL/GenBank/DDBJ databases">
        <title>B98-5 Cell Line De Novo Hybrid Assembly: An Optical Mapping Approach.</title>
        <authorList>
            <person name="Kananen K."/>
            <person name="Auerbach J.A."/>
            <person name="Kautto E."/>
            <person name="Blachly J.S."/>
        </authorList>
    </citation>
    <scope>NUCLEOTIDE SEQUENCE [LARGE SCALE GENOMIC DNA]</scope>
    <source>
        <strain evidence="1">B95-8</strain>
        <tissue evidence="1">Cell line</tissue>
    </source>
</reference>
<evidence type="ECO:0008006" key="3">
    <source>
        <dbReference type="Google" id="ProtNLM"/>
    </source>
</evidence>
<proteinExistence type="predicted"/>
<dbReference type="Proteomes" id="UP001266305">
    <property type="component" value="Unassembled WGS sequence"/>
</dbReference>
<protein>
    <recommendedName>
        <fullName evidence="3">Secreted protein</fullName>
    </recommendedName>
</protein>
<sequence length="70" mass="7745">MAAAQASTASILSLLMPGPAWNTQAEQEYLYVTTTLPWHGNLQQGQLDRGRNCTRMLLTQRSPMAKTPLN</sequence>
<comment type="caution">
    <text evidence="1">The sequence shown here is derived from an EMBL/GenBank/DDBJ whole genome shotgun (WGS) entry which is preliminary data.</text>
</comment>
<accession>A0ABQ9VTJ8</accession>
<gene>
    <name evidence="1" type="ORF">P7K49_011233</name>
</gene>